<evidence type="ECO:0000313" key="2">
    <source>
        <dbReference type="Proteomes" id="UP000805193"/>
    </source>
</evidence>
<comment type="caution">
    <text evidence="1">The sequence shown here is derived from an EMBL/GenBank/DDBJ whole genome shotgun (WGS) entry which is preliminary data.</text>
</comment>
<gene>
    <name evidence="1" type="ORF">HPB47_019559</name>
</gene>
<evidence type="ECO:0000313" key="1">
    <source>
        <dbReference type="EMBL" id="KAG0433820.1"/>
    </source>
</evidence>
<proteinExistence type="predicted"/>
<organism evidence="1 2">
    <name type="scientific">Ixodes persulcatus</name>
    <name type="common">Taiga tick</name>
    <dbReference type="NCBI Taxonomy" id="34615"/>
    <lineage>
        <taxon>Eukaryota</taxon>
        <taxon>Metazoa</taxon>
        <taxon>Ecdysozoa</taxon>
        <taxon>Arthropoda</taxon>
        <taxon>Chelicerata</taxon>
        <taxon>Arachnida</taxon>
        <taxon>Acari</taxon>
        <taxon>Parasitiformes</taxon>
        <taxon>Ixodida</taxon>
        <taxon>Ixodoidea</taxon>
        <taxon>Ixodidae</taxon>
        <taxon>Ixodinae</taxon>
        <taxon>Ixodes</taxon>
    </lineage>
</organism>
<accession>A0AC60QHU9</accession>
<sequence>MEETNGPYWRSKADYLLVCVCLSTNVSSVFTFALYTINYGAAFVLSYLVIVCSFGIPLIHFELMQGQFSGRGVLGIYDAFPISRGAPDSLECRRVRDFWFVQARRLDTKLAVQVMYVVLIAPKVLLMLILIHGSSLHGPSEEGIAFPPLRWSNLWDVN</sequence>
<dbReference type="EMBL" id="JABSTQ010009030">
    <property type="protein sequence ID" value="KAG0433820.1"/>
    <property type="molecule type" value="Genomic_DNA"/>
</dbReference>
<reference evidence="1 2" key="1">
    <citation type="journal article" date="2020" name="Cell">
        <title>Large-Scale Comparative Analyses of Tick Genomes Elucidate Their Genetic Diversity and Vector Capacities.</title>
        <authorList>
            <consortium name="Tick Genome and Microbiome Consortium (TIGMIC)"/>
            <person name="Jia N."/>
            <person name="Wang J."/>
            <person name="Shi W."/>
            <person name="Du L."/>
            <person name="Sun Y."/>
            <person name="Zhan W."/>
            <person name="Jiang J.F."/>
            <person name="Wang Q."/>
            <person name="Zhang B."/>
            <person name="Ji P."/>
            <person name="Bell-Sakyi L."/>
            <person name="Cui X.M."/>
            <person name="Yuan T.T."/>
            <person name="Jiang B.G."/>
            <person name="Yang W.F."/>
            <person name="Lam T.T."/>
            <person name="Chang Q.C."/>
            <person name="Ding S.J."/>
            <person name="Wang X.J."/>
            <person name="Zhu J.G."/>
            <person name="Ruan X.D."/>
            <person name="Zhao L."/>
            <person name="Wei J.T."/>
            <person name="Ye R.Z."/>
            <person name="Que T.C."/>
            <person name="Du C.H."/>
            <person name="Zhou Y.H."/>
            <person name="Cheng J.X."/>
            <person name="Dai P.F."/>
            <person name="Guo W.B."/>
            <person name="Han X.H."/>
            <person name="Huang E.J."/>
            <person name="Li L.F."/>
            <person name="Wei W."/>
            <person name="Gao Y.C."/>
            <person name="Liu J.Z."/>
            <person name="Shao H.Z."/>
            <person name="Wang X."/>
            <person name="Wang C.C."/>
            <person name="Yang T.C."/>
            <person name="Huo Q.B."/>
            <person name="Li W."/>
            <person name="Chen H.Y."/>
            <person name="Chen S.E."/>
            <person name="Zhou L.G."/>
            <person name="Ni X.B."/>
            <person name="Tian J.H."/>
            <person name="Sheng Y."/>
            <person name="Liu T."/>
            <person name="Pan Y.S."/>
            <person name="Xia L.Y."/>
            <person name="Li J."/>
            <person name="Zhao F."/>
            <person name="Cao W.C."/>
        </authorList>
    </citation>
    <scope>NUCLEOTIDE SEQUENCE [LARGE SCALE GENOMIC DNA]</scope>
    <source>
        <strain evidence="1">Iper-2018</strain>
    </source>
</reference>
<dbReference type="Proteomes" id="UP000805193">
    <property type="component" value="Unassembled WGS sequence"/>
</dbReference>
<protein>
    <submittedName>
        <fullName evidence="1">Uncharacterized protein</fullName>
    </submittedName>
</protein>
<name>A0AC60QHU9_IXOPE</name>
<feature type="non-terminal residue" evidence="1">
    <location>
        <position position="158"/>
    </location>
</feature>
<keyword evidence="2" id="KW-1185">Reference proteome</keyword>